<keyword evidence="2" id="KW-1185">Reference proteome</keyword>
<accession>A0A5J4KHY8</accession>
<dbReference type="Proteomes" id="UP000326912">
    <property type="component" value="Unassembled WGS sequence"/>
</dbReference>
<name>A0A5J4KHY8_9CHLR</name>
<evidence type="ECO:0008006" key="3">
    <source>
        <dbReference type="Google" id="ProtNLM"/>
    </source>
</evidence>
<dbReference type="AlphaFoldDB" id="A0A5J4KHY8"/>
<evidence type="ECO:0000313" key="2">
    <source>
        <dbReference type="Proteomes" id="UP000326912"/>
    </source>
</evidence>
<organism evidence="1 2">
    <name type="scientific">Dictyobacter vulcani</name>
    <dbReference type="NCBI Taxonomy" id="2607529"/>
    <lineage>
        <taxon>Bacteria</taxon>
        <taxon>Bacillati</taxon>
        <taxon>Chloroflexota</taxon>
        <taxon>Ktedonobacteria</taxon>
        <taxon>Ktedonobacterales</taxon>
        <taxon>Dictyobacteraceae</taxon>
        <taxon>Dictyobacter</taxon>
    </lineage>
</organism>
<gene>
    <name evidence="1" type="ORF">KDW_02590</name>
</gene>
<protein>
    <recommendedName>
        <fullName evidence="3">CBM-cenC domain-containing protein</fullName>
    </recommendedName>
</protein>
<comment type="caution">
    <text evidence="1">The sequence shown here is derived from an EMBL/GenBank/DDBJ whole genome shotgun (WGS) entry which is preliminary data.</text>
</comment>
<proteinExistence type="predicted"/>
<reference evidence="1 2" key="1">
    <citation type="submission" date="2019-10" db="EMBL/GenBank/DDBJ databases">
        <title>Dictyobacter vulcani sp. nov., within the class Ktedonobacteria, isolated from soil of volcanic Mt. Zao.</title>
        <authorList>
            <person name="Zheng Y."/>
            <person name="Wang C.M."/>
            <person name="Sakai Y."/>
            <person name="Abe K."/>
            <person name="Yokota A."/>
            <person name="Yabe S."/>
        </authorList>
    </citation>
    <scope>NUCLEOTIDE SEQUENCE [LARGE SCALE GENOMIC DNA]</scope>
    <source>
        <strain evidence="1 2">W12</strain>
    </source>
</reference>
<evidence type="ECO:0000313" key="1">
    <source>
        <dbReference type="EMBL" id="GER86097.1"/>
    </source>
</evidence>
<sequence length="87" mass="9484">MYISTNETGTTCYDYIRARLRTSTGATISTPQTLCNADAQGWTQFSFDVTSALSSYKGQQVQVAFLGTTDSSLSSNYYVDDVALTVQ</sequence>
<dbReference type="EMBL" id="BKZW01000001">
    <property type="protein sequence ID" value="GER86097.1"/>
    <property type="molecule type" value="Genomic_DNA"/>
</dbReference>
<dbReference type="Gene3D" id="2.60.120.260">
    <property type="entry name" value="Galactose-binding domain-like"/>
    <property type="match status" value="1"/>
</dbReference>